<evidence type="ECO:0000313" key="2">
    <source>
        <dbReference type="EMBL" id="QEC68623.1"/>
    </source>
</evidence>
<name>A0A5B8VC98_9BACT</name>
<keyword evidence="3" id="KW-1185">Reference proteome</keyword>
<protein>
    <submittedName>
        <fullName evidence="2">Uncharacterized protein</fullName>
    </submittedName>
</protein>
<gene>
    <name evidence="2" type="ORF">FRZ67_15390</name>
</gene>
<dbReference type="KEGG" id="pgin:FRZ67_15390"/>
<keyword evidence="1" id="KW-0472">Membrane</keyword>
<reference evidence="2 3" key="1">
    <citation type="journal article" date="2016" name="Int. J. Syst. Evol. Microbiol.">
        <title>Panacibacter ginsenosidivorans gen. nov., sp. nov., with ginsenoside converting activity isolated from soil of a ginseng field.</title>
        <authorList>
            <person name="Siddiqi M.Z."/>
            <person name="Muhammad Shafi S."/>
            <person name="Choi K.D."/>
            <person name="Im W.T."/>
        </authorList>
    </citation>
    <scope>NUCLEOTIDE SEQUENCE [LARGE SCALE GENOMIC DNA]</scope>
    <source>
        <strain evidence="2 3">Gsoil1550</strain>
    </source>
</reference>
<dbReference type="EMBL" id="CP042435">
    <property type="protein sequence ID" value="QEC68623.1"/>
    <property type="molecule type" value="Genomic_DNA"/>
</dbReference>
<keyword evidence="1" id="KW-0812">Transmembrane</keyword>
<feature type="transmembrane region" description="Helical" evidence="1">
    <location>
        <begin position="12"/>
        <end position="31"/>
    </location>
</feature>
<evidence type="ECO:0000256" key="1">
    <source>
        <dbReference type="SAM" id="Phobius"/>
    </source>
</evidence>
<dbReference type="Proteomes" id="UP000321533">
    <property type="component" value="Chromosome"/>
</dbReference>
<dbReference type="AlphaFoldDB" id="A0A5B8VC98"/>
<dbReference type="RefSeq" id="WP_147190832.1">
    <property type="nucleotide sequence ID" value="NZ_CP042435.1"/>
</dbReference>
<sequence length="79" mass="9342">MHLKRRLKKVMKILLTSVILALRLIICYYGYAFTGNENFYLKVNKEEDNKEIERLQRMATQAKIFCRMAIIIISAFSLI</sequence>
<proteinExistence type="predicted"/>
<accession>A0A5B8VC98</accession>
<evidence type="ECO:0000313" key="3">
    <source>
        <dbReference type="Proteomes" id="UP000321533"/>
    </source>
</evidence>
<keyword evidence="1" id="KW-1133">Transmembrane helix</keyword>
<organism evidence="2 3">
    <name type="scientific">Panacibacter ginsenosidivorans</name>
    <dbReference type="NCBI Taxonomy" id="1813871"/>
    <lineage>
        <taxon>Bacteria</taxon>
        <taxon>Pseudomonadati</taxon>
        <taxon>Bacteroidota</taxon>
        <taxon>Chitinophagia</taxon>
        <taxon>Chitinophagales</taxon>
        <taxon>Chitinophagaceae</taxon>
        <taxon>Panacibacter</taxon>
    </lineage>
</organism>